<feature type="region of interest" description="Disordered" evidence="1">
    <location>
        <begin position="809"/>
        <end position="833"/>
    </location>
</feature>
<feature type="compositionally biased region" description="Basic residues" evidence="1">
    <location>
        <begin position="919"/>
        <end position="932"/>
    </location>
</feature>
<protein>
    <submittedName>
        <fullName evidence="2">Uncharacterized protein</fullName>
    </submittedName>
</protein>
<evidence type="ECO:0000256" key="1">
    <source>
        <dbReference type="SAM" id="MobiDB-lite"/>
    </source>
</evidence>
<comment type="caution">
    <text evidence="2">The sequence shown here is derived from an EMBL/GenBank/DDBJ whole genome shotgun (WGS) entry which is preliminary data.</text>
</comment>
<sequence>MFEKQAPRHFLRETRSQHLHREENMRRRLELMRRESAKPPVMHFGTASSLRRSSSKSVSPAPRFVSLDASAEAEAEAEKKSSRSAPMVNSEPRSRPLSRERSRRLPLPPGAKPTTRRPSLPRSKSYRGVSATASRVTSPVPAARTAEPHPARPPLKRSRSTSQTEKAIKLARMSHPRTHDAAMEERRAPFMCSGSPSKRTASPLKRSASRTPPPLPLPTMRADEDESAMLGFTPPNTHVDKAEEVAFSISPVAPPQTETVEGGEVGKVSQEAAEEEEEGEPAPFRVSEFRLPRAPQHRSSDAASHIVLTPPHLPPFPHTAQGEELRATEDVVRRDEDPAATLGDSAESEVVSDVSSAAAVSLSHHSREREMASGVRSATPVDTSERADEEEKEEEEEEEETRKKLCEDVAVATAPGVRAASQGEASQPASCAVAAFVAMDVAVAKEPVAFSAQSSHAYECSSTTTESPERNVEASEARKLDFDSHDASQKEDKEQVPLARLTAEEVAPPVPPPHAESESFSQPFYDCRSFPSTPGVELPEAYRLLEATRLEMAVPSNFPRAPRRLGDRRSEEGRGSLVLVTGELPLAHTPRIQEPRTPPPSEHPKRCSPAPKPQLNAPDSNLSATPPLANNTTLLSLERSPLPRPVTLRSQVRTPIQLSQAKVSLTLSQSPREDHRKPSPLTSLAETFNFNEGLAADAPECEKRCPADERAVEATPPCTSARCRSRSTGSRRSMVERLMECCSPDARKEVEHLVTGEAATQTPSLHRGSGQLSEALTDTSCISQRVAARPRRHYYDYTYWERYLRDATRQSAKKGRRRGAKKANKAAKKSASGVVLVGSEAHVRRLSVTEQDVVVPLAESTAAAKSTVASSSGRATEAVQRNVDRRPSQSHSGHKKKVASKRASLRKAMSRRNREQIVRRRRRSSGRQNRRK</sequence>
<feature type="region of interest" description="Disordered" evidence="1">
    <location>
        <begin position="863"/>
        <end position="932"/>
    </location>
</feature>
<feature type="compositionally biased region" description="Low complexity" evidence="1">
    <location>
        <begin position="48"/>
        <end position="59"/>
    </location>
</feature>
<accession>A0A3S5IU24</accession>
<dbReference type="RefSeq" id="XP_029230429.1">
    <property type="nucleotide sequence ID" value="XM_029369493.1"/>
</dbReference>
<feature type="compositionally biased region" description="Low complexity" evidence="1">
    <location>
        <begin position="344"/>
        <end position="363"/>
    </location>
</feature>
<organism evidence="2 3">
    <name type="scientific">Trypanosoma conorhini</name>
    <dbReference type="NCBI Taxonomy" id="83891"/>
    <lineage>
        <taxon>Eukaryota</taxon>
        <taxon>Discoba</taxon>
        <taxon>Euglenozoa</taxon>
        <taxon>Kinetoplastea</taxon>
        <taxon>Metakinetoplastina</taxon>
        <taxon>Trypanosomatida</taxon>
        <taxon>Trypanosomatidae</taxon>
        <taxon>Trypanosoma</taxon>
    </lineage>
</organism>
<gene>
    <name evidence="2" type="ORF">Tco025E_02568</name>
</gene>
<feature type="region of interest" description="Disordered" evidence="1">
    <location>
        <begin position="550"/>
        <end position="629"/>
    </location>
</feature>
<keyword evidence="3" id="KW-1185">Reference proteome</keyword>
<evidence type="ECO:0000313" key="2">
    <source>
        <dbReference type="EMBL" id="RNF24317.1"/>
    </source>
</evidence>
<feature type="region of interest" description="Disordered" evidence="1">
    <location>
        <begin position="450"/>
        <end position="526"/>
    </location>
</feature>
<proteinExistence type="predicted"/>
<dbReference type="GeneID" id="40316179"/>
<feature type="compositionally biased region" description="Basic residues" evidence="1">
    <location>
        <begin position="892"/>
        <end position="911"/>
    </location>
</feature>
<feature type="compositionally biased region" description="Polar residues" evidence="1">
    <location>
        <begin position="451"/>
        <end position="466"/>
    </location>
</feature>
<feature type="compositionally biased region" description="Basic and acidic residues" evidence="1">
    <location>
        <begin position="321"/>
        <end position="337"/>
    </location>
</feature>
<reference evidence="2 3" key="1">
    <citation type="journal article" date="2018" name="BMC Genomics">
        <title>Genomic comparison of Trypanosoma conorhini and Trypanosoma rangeli to Trypanosoma cruzi strains of high and low virulence.</title>
        <authorList>
            <person name="Bradwell K.R."/>
            <person name="Koparde V.N."/>
            <person name="Matveyev A.V."/>
            <person name="Serrano M.G."/>
            <person name="Alves J.M."/>
            <person name="Parikh H."/>
            <person name="Huang B."/>
            <person name="Lee V."/>
            <person name="Espinosa-Alvarez O."/>
            <person name="Ortiz P.A."/>
            <person name="Costa-Martins A.G."/>
            <person name="Teixeira M.M."/>
            <person name="Buck G.A."/>
        </authorList>
    </citation>
    <scope>NUCLEOTIDE SEQUENCE [LARGE SCALE GENOMIC DNA]</scope>
    <source>
        <strain evidence="2 3">025E</strain>
    </source>
</reference>
<feature type="compositionally biased region" description="Basic and acidic residues" evidence="1">
    <location>
        <begin position="1"/>
        <end position="37"/>
    </location>
</feature>
<dbReference type="Proteomes" id="UP000284403">
    <property type="component" value="Unassembled WGS sequence"/>
</dbReference>
<name>A0A3S5IU24_9TRYP</name>
<feature type="compositionally biased region" description="Acidic residues" evidence="1">
    <location>
        <begin position="387"/>
        <end position="399"/>
    </location>
</feature>
<dbReference type="AlphaFoldDB" id="A0A3S5IU24"/>
<feature type="compositionally biased region" description="Basic residues" evidence="1">
    <location>
        <begin position="811"/>
        <end position="828"/>
    </location>
</feature>
<feature type="region of interest" description="Disordered" evidence="1">
    <location>
        <begin position="1"/>
        <end position="221"/>
    </location>
</feature>
<evidence type="ECO:0000313" key="3">
    <source>
        <dbReference type="Proteomes" id="UP000284403"/>
    </source>
</evidence>
<feature type="compositionally biased region" description="Polar residues" evidence="1">
    <location>
        <begin position="617"/>
        <end position="629"/>
    </location>
</feature>
<feature type="compositionally biased region" description="Basic and acidic residues" evidence="1">
    <location>
        <begin position="467"/>
        <end position="495"/>
    </location>
</feature>
<dbReference type="EMBL" id="MKKU01000102">
    <property type="protein sequence ID" value="RNF24317.1"/>
    <property type="molecule type" value="Genomic_DNA"/>
</dbReference>
<feature type="compositionally biased region" description="Low complexity" evidence="1">
    <location>
        <begin position="863"/>
        <end position="872"/>
    </location>
</feature>
<dbReference type="OrthoDB" id="250000at2759"/>
<feature type="region of interest" description="Disordered" evidence="1">
    <location>
        <begin position="251"/>
        <end position="407"/>
    </location>
</feature>
<feature type="compositionally biased region" description="Basic and acidic residues" evidence="1">
    <location>
        <begin position="564"/>
        <end position="574"/>
    </location>
</feature>
<feature type="compositionally biased region" description="Basic and acidic residues" evidence="1">
    <location>
        <begin position="177"/>
        <end position="188"/>
    </location>
</feature>